<evidence type="ECO:0000313" key="1">
    <source>
        <dbReference type="EMBL" id="CAI6372443.1"/>
    </source>
</evidence>
<organism evidence="1 2">
    <name type="scientific">Macrosiphum euphorbiae</name>
    <name type="common">potato aphid</name>
    <dbReference type="NCBI Taxonomy" id="13131"/>
    <lineage>
        <taxon>Eukaryota</taxon>
        <taxon>Metazoa</taxon>
        <taxon>Ecdysozoa</taxon>
        <taxon>Arthropoda</taxon>
        <taxon>Hexapoda</taxon>
        <taxon>Insecta</taxon>
        <taxon>Pterygota</taxon>
        <taxon>Neoptera</taxon>
        <taxon>Paraneoptera</taxon>
        <taxon>Hemiptera</taxon>
        <taxon>Sternorrhyncha</taxon>
        <taxon>Aphidomorpha</taxon>
        <taxon>Aphidoidea</taxon>
        <taxon>Aphididae</taxon>
        <taxon>Macrosiphini</taxon>
        <taxon>Macrosiphum</taxon>
    </lineage>
</organism>
<sequence>MKFFPCWSGIMRDNFGYGTETASSSRIESNFNQLKNRLFKNESLPLRIDTFLEKLLIYYKGDHLLIQGDNQDWEDGISTENESVHNPDMLNRSTVGYKNNYVQYTPPAEQEVMIDRYSVDDNTSLQYDIQEWEDSILFENEPDTFPKPIIT</sequence>
<protein>
    <submittedName>
        <fullName evidence="1">Uncharacterized protein</fullName>
    </submittedName>
</protein>
<reference evidence="1 2" key="1">
    <citation type="submission" date="2023-01" db="EMBL/GenBank/DDBJ databases">
        <authorList>
            <person name="Whitehead M."/>
        </authorList>
    </citation>
    <scope>NUCLEOTIDE SEQUENCE [LARGE SCALE GENOMIC DNA]</scope>
</reference>
<keyword evidence="2" id="KW-1185">Reference proteome</keyword>
<name>A0AAV0XVI9_9HEMI</name>
<gene>
    <name evidence="1" type="ORF">MEUPH1_LOCUS26315</name>
</gene>
<dbReference type="EMBL" id="CARXXK010001030">
    <property type="protein sequence ID" value="CAI6372443.1"/>
    <property type="molecule type" value="Genomic_DNA"/>
</dbReference>
<accession>A0AAV0XVI9</accession>
<comment type="caution">
    <text evidence="1">The sequence shown here is derived from an EMBL/GenBank/DDBJ whole genome shotgun (WGS) entry which is preliminary data.</text>
</comment>
<evidence type="ECO:0000313" key="2">
    <source>
        <dbReference type="Proteomes" id="UP001160148"/>
    </source>
</evidence>
<dbReference type="AlphaFoldDB" id="A0AAV0XVI9"/>
<dbReference type="Proteomes" id="UP001160148">
    <property type="component" value="Unassembled WGS sequence"/>
</dbReference>
<proteinExistence type="predicted"/>